<keyword evidence="1" id="KW-1133">Transmembrane helix</keyword>
<feature type="transmembrane region" description="Helical" evidence="1">
    <location>
        <begin position="121"/>
        <end position="143"/>
    </location>
</feature>
<gene>
    <name evidence="2" type="ORF">F0L46_05865</name>
</gene>
<keyword evidence="1" id="KW-0812">Transmembrane</keyword>
<protein>
    <submittedName>
        <fullName evidence="2">Uncharacterized protein</fullName>
    </submittedName>
</protein>
<feature type="transmembrane region" description="Helical" evidence="1">
    <location>
        <begin position="149"/>
        <end position="168"/>
    </location>
</feature>
<dbReference type="Proteomes" id="UP000323142">
    <property type="component" value="Unassembled WGS sequence"/>
</dbReference>
<organism evidence="2 3">
    <name type="scientific">Salinarimonas soli</name>
    <dbReference type="NCBI Taxonomy" id="1638099"/>
    <lineage>
        <taxon>Bacteria</taxon>
        <taxon>Pseudomonadati</taxon>
        <taxon>Pseudomonadota</taxon>
        <taxon>Alphaproteobacteria</taxon>
        <taxon>Hyphomicrobiales</taxon>
        <taxon>Salinarimonadaceae</taxon>
        <taxon>Salinarimonas</taxon>
    </lineage>
</organism>
<sequence>MTDESPPPSYSHNPRPVGYPLAFKLLRNRLVVDTTRKVEEMQLGAVTRIRLSYEPRSFAQRAFRTRVTLVNGRTVTFTSVSWTSIMNVRSQEAEYSAFVHALIEAVARANPKVELITGKHAVLWSLMISAAAFTLVAVALFAWRAFESGAPGAALLGAAVAAVGIWQLEPIIRLNRPGRFAPDALPEALLPKA</sequence>
<dbReference type="RefSeq" id="WP_149816122.1">
    <property type="nucleotide sequence ID" value="NZ_VUOA01000014.1"/>
</dbReference>
<proteinExistence type="predicted"/>
<dbReference type="AlphaFoldDB" id="A0A5B2VH05"/>
<evidence type="ECO:0000313" key="2">
    <source>
        <dbReference type="EMBL" id="KAA2238174.1"/>
    </source>
</evidence>
<dbReference type="EMBL" id="VUOA01000014">
    <property type="protein sequence ID" value="KAA2238174.1"/>
    <property type="molecule type" value="Genomic_DNA"/>
</dbReference>
<dbReference type="OrthoDB" id="8018653at2"/>
<evidence type="ECO:0000313" key="3">
    <source>
        <dbReference type="Proteomes" id="UP000323142"/>
    </source>
</evidence>
<keyword evidence="1" id="KW-0472">Membrane</keyword>
<accession>A0A5B2VH05</accession>
<comment type="caution">
    <text evidence="2">The sequence shown here is derived from an EMBL/GenBank/DDBJ whole genome shotgun (WGS) entry which is preliminary data.</text>
</comment>
<reference evidence="2 3" key="2">
    <citation type="submission" date="2019-09" db="EMBL/GenBank/DDBJ databases">
        <authorList>
            <person name="Jin C."/>
        </authorList>
    </citation>
    <scope>NUCLEOTIDE SEQUENCE [LARGE SCALE GENOMIC DNA]</scope>
    <source>
        <strain evidence="2 3">BN140002</strain>
    </source>
</reference>
<evidence type="ECO:0000256" key="1">
    <source>
        <dbReference type="SAM" id="Phobius"/>
    </source>
</evidence>
<name>A0A5B2VH05_9HYPH</name>
<reference evidence="2 3" key="1">
    <citation type="submission" date="2019-09" db="EMBL/GenBank/DDBJ databases">
        <title>Salinarimonas rosea gen. nov., sp. nov., a new member of the a-2 subgroup of the Proteobacteria.</title>
        <authorList>
            <person name="Liu J."/>
        </authorList>
    </citation>
    <scope>NUCLEOTIDE SEQUENCE [LARGE SCALE GENOMIC DNA]</scope>
    <source>
        <strain evidence="2 3">BN140002</strain>
    </source>
</reference>
<keyword evidence="3" id="KW-1185">Reference proteome</keyword>